<organism evidence="3 4">
    <name type="scientific">Effrenium voratum</name>
    <dbReference type="NCBI Taxonomy" id="2562239"/>
    <lineage>
        <taxon>Eukaryota</taxon>
        <taxon>Sar</taxon>
        <taxon>Alveolata</taxon>
        <taxon>Dinophyceae</taxon>
        <taxon>Suessiales</taxon>
        <taxon>Symbiodiniaceae</taxon>
        <taxon>Effrenium</taxon>
    </lineage>
</organism>
<feature type="coiled-coil region" evidence="1">
    <location>
        <begin position="735"/>
        <end position="766"/>
    </location>
</feature>
<dbReference type="AlphaFoldDB" id="A0AA36IYG4"/>
<feature type="compositionally biased region" description="Basic and acidic residues" evidence="2">
    <location>
        <begin position="532"/>
        <end position="549"/>
    </location>
</feature>
<feature type="region of interest" description="Disordered" evidence="2">
    <location>
        <begin position="912"/>
        <end position="938"/>
    </location>
</feature>
<keyword evidence="1" id="KW-0175">Coiled coil</keyword>
<protein>
    <submittedName>
        <fullName evidence="3">Uncharacterized protein</fullName>
    </submittedName>
</protein>
<comment type="caution">
    <text evidence="3">The sequence shown here is derived from an EMBL/GenBank/DDBJ whole genome shotgun (WGS) entry which is preliminary data.</text>
</comment>
<evidence type="ECO:0000256" key="1">
    <source>
        <dbReference type="SAM" id="Coils"/>
    </source>
</evidence>
<sequence>MSCVDALRSTWDAERAELQRSERVLSSLRLARKSLEQRQDELTAECARLHDEVSSDPRVALRMALEGDVEALQTELEAFGPRKAQMVREQRAQMQAQEAAKCRERKLQQAAKELQASQQQAAERREAFCARGAERGAAARSKVSAEVLLRAEEDAAQLRLELQSAESELQEMRQKLAASWVEEGVVTMGDDLENLEAMERNLQWLAHTQQEADVQSSAGERLERRQQALQRRLRELNEEKANLASARVDLGDAGKAMREMMASQSEGYVRHLTGLQASRKLAFSDRLKLMQDCADMQEKLDKLSATESRGDLLRGRHTKLQATCRSVAEESSRLREMNAALGSLLLSEVAEPGDSFDDESLADVVMRALVLMNKLVQRQESYHTEREQLADRIRQLQRGAVDTPDAKSSEDGEAGAFANLRGRLGRLAQALVQQGGRGQRKEERASCSVEGQANTRREKMASMMTIQEEQDTSPQGQMGLFQWRVREMLLAPGASEPSEVAESYGSCGLIASPIGIARPDPLRRMSGRAKKRGSELHEVHKDLPPEGKAPRQGLKQSFPVVAIHSDTRLDHLEPEHPSGLDYQKLEDDYDKYVFERSEEKDGLEIEKRRLQLQKQKTNKAKREADRAAQDAEWRIADAQRAADERRGRREQDLQALEVQVRQADILHDEAQREVKKRLAEAEGLKIEEESHLATGIRLLEVAVARRVAAQKRHAELQAASEQRLAQREAEVRAIVEHVEQQEADAKDEAEEHLRLVQEQCERHLRAVREQSAKIKEAVAANLPLAEKRTVAAKEATARRRLDARQRLDVERTTAGIHTTAMEEDCCAMVRRVERREEETKRHLEGFSRGPVENMHRTADLWHHQAERNTLCDKVSLEQTAWVLGHHYKSRWQYTPAVDSKVSNILQGCLHGRDPKSVLPHPSPRGLEPPGDLPQLCPPPWPMLANGLAGSHGA</sequence>
<reference evidence="3" key="1">
    <citation type="submission" date="2023-08" db="EMBL/GenBank/DDBJ databases">
        <authorList>
            <person name="Chen Y."/>
            <person name="Shah S."/>
            <person name="Dougan E. K."/>
            <person name="Thang M."/>
            <person name="Chan C."/>
        </authorList>
    </citation>
    <scope>NUCLEOTIDE SEQUENCE</scope>
</reference>
<feature type="coiled-coil region" evidence="1">
    <location>
        <begin position="600"/>
        <end position="687"/>
    </location>
</feature>
<proteinExistence type="predicted"/>
<keyword evidence="4" id="KW-1185">Reference proteome</keyword>
<dbReference type="Proteomes" id="UP001178507">
    <property type="component" value="Unassembled WGS sequence"/>
</dbReference>
<evidence type="ECO:0000313" key="3">
    <source>
        <dbReference type="EMBL" id="CAJ1395191.1"/>
    </source>
</evidence>
<evidence type="ECO:0000256" key="2">
    <source>
        <dbReference type="SAM" id="MobiDB-lite"/>
    </source>
</evidence>
<feature type="coiled-coil region" evidence="1">
    <location>
        <begin position="219"/>
        <end position="253"/>
    </location>
</feature>
<name>A0AA36IYG4_9DINO</name>
<evidence type="ECO:0000313" key="4">
    <source>
        <dbReference type="Proteomes" id="UP001178507"/>
    </source>
</evidence>
<gene>
    <name evidence="3" type="ORF">EVOR1521_LOCUS19660</name>
</gene>
<feature type="coiled-coil region" evidence="1">
    <location>
        <begin position="97"/>
        <end position="175"/>
    </location>
</feature>
<feature type="region of interest" description="Disordered" evidence="2">
    <location>
        <begin position="434"/>
        <end position="456"/>
    </location>
</feature>
<accession>A0AA36IYG4</accession>
<feature type="region of interest" description="Disordered" evidence="2">
    <location>
        <begin position="525"/>
        <end position="554"/>
    </location>
</feature>
<dbReference type="EMBL" id="CAUJNA010003079">
    <property type="protein sequence ID" value="CAJ1395191.1"/>
    <property type="molecule type" value="Genomic_DNA"/>
</dbReference>
<feature type="coiled-coil region" evidence="1">
    <location>
        <begin position="18"/>
        <end position="52"/>
    </location>
</feature>